<dbReference type="UniPathway" id="UPA00219"/>
<dbReference type="PANTHER" id="PTHR30582:SF33">
    <property type="entry name" value="EXPORTED PROTEIN"/>
    <property type="match status" value="1"/>
</dbReference>
<dbReference type="Pfam" id="PF03734">
    <property type="entry name" value="YkuD"/>
    <property type="match status" value="1"/>
</dbReference>
<dbReference type="Pfam" id="PF12229">
    <property type="entry name" value="PG_binding_4"/>
    <property type="match status" value="2"/>
</dbReference>
<dbReference type="SUPFAM" id="SSF141523">
    <property type="entry name" value="L,D-transpeptidase catalytic domain-like"/>
    <property type="match status" value="1"/>
</dbReference>
<dbReference type="PANTHER" id="PTHR30582">
    <property type="entry name" value="L,D-TRANSPEPTIDASE"/>
    <property type="match status" value="1"/>
</dbReference>
<gene>
    <name evidence="9" type="ORF">CLOSAC_18500</name>
</gene>
<evidence type="ECO:0000256" key="2">
    <source>
        <dbReference type="ARBA" id="ARBA00022679"/>
    </source>
</evidence>
<dbReference type="PROSITE" id="PS52029">
    <property type="entry name" value="LD_TPASE"/>
    <property type="match status" value="1"/>
</dbReference>
<evidence type="ECO:0000256" key="3">
    <source>
        <dbReference type="ARBA" id="ARBA00022960"/>
    </source>
</evidence>
<reference evidence="9 10" key="1">
    <citation type="submission" date="2016-05" db="EMBL/GenBank/DDBJ databases">
        <title>Microbial solvent formation.</title>
        <authorList>
            <person name="Poehlein A."/>
            <person name="Montoya Solano J.D."/>
            <person name="Flitsch S."/>
            <person name="Krabben P."/>
            <person name="Duerre P."/>
            <person name="Daniel R."/>
        </authorList>
    </citation>
    <scope>NUCLEOTIDE SEQUENCE [LARGE SCALE GENOMIC DNA]</scope>
    <source>
        <strain evidence="9 10">L1-8</strain>
    </source>
</reference>
<name>A0A1S8NBA1_CLOSA</name>
<organism evidence="9 10">
    <name type="scientific">Clostridium saccharobutylicum</name>
    <dbReference type="NCBI Taxonomy" id="169679"/>
    <lineage>
        <taxon>Bacteria</taxon>
        <taxon>Bacillati</taxon>
        <taxon>Bacillota</taxon>
        <taxon>Clostridia</taxon>
        <taxon>Eubacteriales</taxon>
        <taxon>Clostridiaceae</taxon>
        <taxon>Clostridium</taxon>
    </lineage>
</organism>
<keyword evidence="7" id="KW-0472">Membrane</keyword>
<dbReference type="GO" id="GO:0018104">
    <property type="term" value="P:peptidoglycan-protein cross-linking"/>
    <property type="evidence" value="ECO:0007669"/>
    <property type="project" value="TreeGrafter"/>
</dbReference>
<evidence type="ECO:0000259" key="8">
    <source>
        <dbReference type="PROSITE" id="PS52029"/>
    </source>
</evidence>
<keyword evidence="7" id="KW-1133">Transmembrane helix</keyword>
<dbReference type="Proteomes" id="UP000191154">
    <property type="component" value="Unassembled WGS sequence"/>
</dbReference>
<feature type="active site" description="Nucleophile" evidence="6">
    <location>
        <position position="435"/>
    </location>
</feature>
<keyword evidence="5 6" id="KW-0961">Cell wall biogenesis/degradation</keyword>
<keyword evidence="3 6" id="KW-0133">Cell shape</keyword>
<evidence type="ECO:0000313" key="9">
    <source>
        <dbReference type="EMBL" id="OOM13764.1"/>
    </source>
</evidence>
<dbReference type="GO" id="GO:0071555">
    <property type="term" value="P:cell wall organization"/>
    <property type="evidence" value="ECO:0007669"/>
    <property type="project" value="UniProtKB-UniRule"/>
</dbReference>
<evidence type="ECO:0000256" key="4">
    <source>
        <dbReference type="ARBA" id="ARBA00022984"/>
    </source>
</evidence>
<feature type="domain" description="L,D-TPase catalytic" evidence="8">
    <location>
        <begin position="340"/>
        <end position="459"/>
    </location>
</feature>
<evidence type="ECO:0000256" key="6">
    <source>
        <dbReference type="PROSITE-ProRule" id="PRU01373"/>
    </source>
</evidence>
<keyword evidence="7" id="KW-0812">Transmembrane</keyword>
<dbReference type="SUPFAM" id="SSF143985">
    <property type="entry name" value="L,D-transpeptidase pre-catalytic domain-like"/>
    <property type="match status" value="1"/>
</dbReference>
<evidence type="ECO:0000256" key="5">
    <source>
        <dbReference type="ARBA" id="ARBA00023316"/>
    </source>
</evidence>
<dbReference type="InterPro" id="IPR005490">
    <property type="entry name" value="LD_TPept_cat_dom"/>
</dbReference>
<feature type="active site" description="Proton donor/acceptor" evidence="6">
    <location>
        <position position="414"/>
    </location>
</feature>
<dbReference type="InterPro" id="IPR038054">
    <property type="entry name" value="LD_TPept-like_central_sf"/>
</dbReference>
<keyword evidence="2" id="KW-0808">Transferase</keyword>
<dbReference type="GO" id="GO:0008360">
    <property type="term" value="P:regulation of cell shape"/>
    <property type="evidence" value="ECO:0007669"/>
    <property type="project" value="UniProtKB-UniRule"/>
</dbReference>
<accession>A0A1S8NBA1</accession>
<protein>
    <submittedName>
        <fullName evidence="9">Putative peptidoglycan binding domain protein</fullName>
    </submittedName>
</protein>
<dbReference type="RefSeq" id="WP_077865155.1">
    <property type="nucleotide sequence ID" value="NZ_LZYZ01000003.1"/>
</dbReference>
<dbReference type="InterPro" id="IPR038063">
    <property type="entry name" value="Transpep_catalytic_dom"/>
</dbReference>
<dbReference type="GO" id="GO:0071972">
    <property type="term" value="F:peptidoglycan L,D-transpeptidase activity"/>
    <property type="evidence" value="ECO:0007669"/>
    <property type="project" value="TreeGrafter"/>
</dbReference>
<dbReference type="GO" id="GO:0016740">
    <property type="term" value="F:transferase activity"/>
    <property type="evidence" value="ECO:0007669"/>
    <property type="project" value="UniProtKB-KW"/>
</dbReference>
<dbReference type="InterPro" id="IPR050979">
    <property type="entry name" value="LD-transpeptidase"/>
</dbReference>
<proteinExistence type="predicted"/>
<dbReference type="GO" id="GO:0005576">
    <property type="term" value="C:extracellular region"/>
    <property type="evidence" value="ECO:0007669"/>
    <property type="project" value="TreeGrafter"/>
</dbReference>
<feature type="transmembrane region" description="Helical" evidence="7">
    <location>
        <begin position="12"/>
        <end position="39"/>
    </location>
</feature>
<sequence>MEISKNQCSKLLIGIIISLCTLIGIYFWISIFFINHFYFGSTINCFNVSGRTVEQADEQISSEIESYSLKLEERGGEAEQINGKDIDLKYNLDGKIQSFKDKQKPFAWIPGIFTSKDSKSSDIVNYDENLLKKSVDKLSCLDNNIVEPKNVSFKYTDKGYEIVDEVYGNKINKDALYESIKNAISNGEKTINLESANCYENPKYTSKSKEAIDTKNLLNDYVNTTITYNFGDKTEVLNGATINNWLQVDDDLGVTFNEKEVKKYVDTLASNYNTVGKPRDFVTTAGLKIKVSGGTYGWEINKSEEVKDLISLIKDKKSTTKEPLYSQKGISHDLNDIGNTYVEINMTRQHLWFYKNGSLVTDGSVVTGNVSDGCGTPAGVYKLNYKERNATLKGQGYSSPVSYWMPFNGGIGIHDANWRSVFGGNIYRTSGSHGCVNSPYSLAQSVYQSIDEGTPIVCYYE</sequence>
<evidence type="ECO:0000256" key="7">
    <source>
        <dbReference type="SAM" id="Phobius"/>
    </source>
</evidence>
<comment type="caution">
    <text evidence="9">The sequence shown here is derived from an EMBL/GenBank/DDBJ whole genome shotgun (WGS) entry which is preliminary data.</text>
</comment>
<dbReference type="CDD" id="cd16913">
    <property type="entry name" value="YkuD_like"/>
    <property type="match status" value="1"/>
</dbReference>
<dbReference type="AlphaFoldDB" id="A0A1S8NBA1"/>
<dbReference type="EMBL" id="LZYZ01000003">
    <property type="protein sequence ID" value="OOM13764.1"/>
    <property type="molecule type" value="Genomic_DNA"/>
</dbReference>
<dbReference type="Gene3D" id="2.40.440.10">
    <property type="entry name" value="L,D-transpeptidase catalytic domain-like"/>
    <property type="match status" value="1"/>
</dbReference>
<keyword evidence="4 6" id="KW-0573">Peptidoglycan synthesis</keyword>
<comment type="pathway">
    <text evidence="1 6">Cell wall biogenesis; peptidoglycan biosynthesis.</text>
</comment>
<evidence type="ECO:0000313" key="10">
    <source>
        <dbReference type="Proteomes" id="UP000191154"/>
    </source>
</evidence>
<dbReference type="InterPro" id="IPR022029">
    <property type="entry name" value="YoaR-like_PG-bd"/>
</dbReference>
<evidence type="ECO:0000256" key="1">
    <source>
        <dbReference type="ARBA" id="ARBA00004752"/>
    </source>
</evidence>
<dbReference type="Gene3D" id="3.10.20.800">
    <property type="match status" value="1"/>
</dbReference>